<name>A0ABR6CC55_9HYPH</name>
<accession>A0ABR6CC55</accession>
<protein>
    <submittedName>
        <fullName evidence="2">Uncharacterized protein</fullName>
    </submittedName>
</protein>
<gene>
    <name evidence="2" type="ORF">HNQ97_004629</name>
</gene>
<dbReference type="EMBL" id="JACJHZ010000025">
    <property type="protein sequence ID" value="MBA9022613.1"/>
    <property type="molecule type" value="Genomic_DNA"/>
</dbReference>
<organism evidence="2 3">
    <name type="scientific">Aminobacter ciceronei</name>
    <dbReference type="NCBI Taxonomy" id="150723"/>
    <lineage>
        <taxon>Bacteria</taxon>
        <taxon>Pseudomonadati</taxon>
        <taxon>Pseudomonadota</taxon>
        <taxon>Alphaproteobacteria</taxon>
        <taxon>Hyphomicrobiales</taxon>
        <taxon>Phyllobacteriaceae</taxon>
        <taxon>Aminobacter</taxon>
    </lineage>
</organism>
<reference evidence="2 3" key="1">
    <citation type="submission" date="2020-08" db="EMBL/GenBank/DDBJ databases">
        <title>Genomic Encyclopedia of Type Strains, Phase IV (KMG-IV): sequencing the most valuable type-strain genomes for metagenomic binning, comparative biology and taxonomic classification.</title>
        <authorList>
            <person name="Goeker M."/>
        </authorList>
    </citation>
    <scope>NUCLEOTIDE SEQUENCE [LARGE SCALE GENOMIC DNA]</scope>
    <source>
        <strain evidence="2 3">DSM 17455</strain>
    </source>
</reference>
<dbReference type="Proteomes" id="UP000587524">
    <property type="component" value="Unassembled WGS sequence"/>
</dbReference>
<evidence type="ECO:0000256" key="1">
    <source>
        <dbReference type="SAM" id="Phobius"/>
    </source>
</evidence>
<evidence type="ECO:0000313" key="2">
    <source>
        <dbReference type="EMBL" id="MBA9022613.1"/>
    </source>
</evidence>
<dbReference type="RefSeq" id="WP_182575317.1">
    <property type="nucleotide sequence ID" value="NZ_JACJHY010000025.1"/>
</dbReference>
<feature type="transmembrane region" description="Helical" evidence="1">
    <location>
        <begin position="7"/>
        <end position="29"/>
    </location>
</feature>
<proteinExistence type="predicted"/>
<keyword evidence="1" id="KW-1133">Transmembrane helix</keyword>
<keyword evidence="3" id="KW-1185">Reference proteome</keyword>
<keyword evidence="1" id="KW-0812">Transmembrane</keyword>
<sequence>MQKIYDRFLILLLVTMLFIGPVVLVIFSFPQFTRRAVRELALMFGLA</sequence>
<comment type="caution">
    <text evidence="2">The sequence shown here is derived from an EMBL/GenBank/DDBJ whole genome shotgun (WGS) entry which is preliminary data.</text>
</comment>
<evidence type="ECO:0000313" key="3">
    <source>
        <dbReference type="Proteomes" id="UP000587524"/>
    </source>
</evidence>
<keyword evidence="1" id="KW-0472">Membrane</keyword>